<comment type="caution">
    <text evidence="1">The sequence shown here is derived from an EMBL/GenBank/DDBJ whole genome shotgun (WGS) entry which is preliminary data.</text>
</comment>
<dbReference type="Proteomes" id="UP000029447">
    <property type="component" value="Unassembled WGS sequence"/>
</dbReference>
<evidence type="ECO:0000313" key="2">
    <source>
        <dbReference type="Proteomes" id="UP000029447"/>
    </source>
</evidence>
<reference evidence="1 2" key="1">
    <citation type="submission" date="2014-08" db="EMBL/GenBank/DDBJ databases">
        <title>Genome sequences of NCPPB Pectobacterium isolates.</title>
        <authorList>
            <person name="Glover R.H."/>
            <person name="Sapp M."/>
            <person name="Elphinstone J."/>
        </authorList>
    </citation>
    <scope>NUCLEOTIDE SEQUENCE [LARGE SCALE GENOMIC DNA]</scope>
    <source>
        <strain evidence="1 2">NCPPB3841</strain>
    </source>
</reference>
<sequence length="272" mass="30536">MARKDNPPRWVFSLPLASRPVIGCFRILLVEGKDVRILILLLAAFSFSVNASNEYNRYKPKYQNGLNNFASIIIFKSGYVSGLYDKSNPATSVDELIKESNDNQLKFERNRVGKSIRVKGSIKSISSGSRGRASIDVYNNSEREYVISYTSDIDTAMTLKSGGSIDMQCLVSGVGSIGGRIFLEDCMFNKEIIKGIKDRMFLGIKNTSLKGYYQSSYTEACISAMYHKMEEYIGDECDKSEISCALTFKKLDESKKDGCSSPRMMDYQFLLP</sequence>
<keyword evidence="2" id="KW-1185">Reference proteome</keyword>
<evidence type="ECO:0000313" key="1">
    <source>
        <dbReference type="EMBL" id="KGA39114.1"/>
    </source>
</evidence>
<accession>A0ABR4VID0</accession>
<protein>
    <submittedName>
        <fullName evidence="1">Uncharacterized protein</fullName>
    </submittedName>
</protein>
<dbReference type="EMBL" id="JQOF01000060">
    <property type="protein sequence ID" value="KGA39114.1"/>
    <property type="molecule type" value="Genomic_DNA"/>
</dbReference>
<name>A0ABR4VID0_9GAMM</name>
<proteinExistence type="predicted"/>
<organism evidence="1 2">
    <name type="scientific">Pectobacterium odoriferum</name>
    <dbReference type="NCBI Taxonomy" id="78398"/>
    <lineage>
        <taxon>Bacteria</taxon>
        <taxon>Pseudomonadati</taxon>
        <taxon>Pseudomonadota</taxon>
        <taxon>Gammaproteobacteria</taxon>
        <taxon>Enterobacterales</taxon>
        <taxon>Pectobacteriaceae</taxon>
        <taxon>Pectobacterium</taxon>
    </lineage>
</organism>
<gene>
    <name evidence="1" type="ORF">KU75_24565</name>
</gene>